<dbReference type="Proteomes" id="UP000053157">
    <property type="component" value="Unassembled WGS sequence"/>
</dbReference>
<gene>
    <name evidence="2" type="ORF">AUR66_07510</name>
</gene>
<dbReference type="EMBL" id="LOPV01000042">
    <property type="protein sequence ID" value="KTG30535.1"/>
    <property type="molecule type" value="Genomic_DNA"/>
</dbReference>
<reference evidence="2 3" key="1">
    <citation type="submission" date="2015-12" db="EMBL/GenBank/DDBJ databases">
        <title>Haloferax profundi sp. nov. isolated from the Discovery deep brine-seawater interface in the Red Sea.</title>
        <authorList>
            <person name="Zhang G."/>
            <person name="Stingl U."/>
            <person name="Rashid M."/>
        </authorList>
    </citation>
    <scope>NUCLEOTIDE SEQUENCE [LARGE SCALE GENOMIC DNA]</scope>
    <source>
        <strain evidence="2 3">SB29</strain>
    </source>
</reference>
<feature type="transmembrane region" description="Helical" evidence="1">
    <location>
        <begin position="38"/>
        <end position="58"/>
    </location>
</feature>
<dbReference type="OrthoDB" id="291574at2157"/>
<keyword evidence="3" id="KW-1185">Reference proteome</keyword>
<dbReference type="AlphaFoldDB" id="A0A0W1SVP6"/>
<protein>
    <submittedName>
        <fullName evidence="2">Uncharacterized protein</fullName>
    </submittedName>
</protein>
<keyword evidence="1" id="KW-0472">Membrane</keyword>
<comment type="caution">
    <text evidence="2">The sequence shown here is derived from an EMBL/GenBank/DDBJ whole genome shotgun (WGS) entry which is preliminary data.</text>
</comment>
<evidence type="ECO:0000256" key="1">
    <source>
        <dbReference type="SAM" id="Phobius"/>
    </source>
</evidence>
<organism evidence="2 3">
    <name type="scientific">Haloferax profundi</name>
    <dbReference type="NCBI Taxonomy" id="1544718"/>
    <lineage>
        <taxon>Archaea</taxon>
        <taxon>Methanobacteriati</taxon>
        <taxon>Methanobacteriota</taxon>
        <taxon>Stenosarchaea group</taxon>
        <taxon>Halobacteria</taxon>
        <taxon>Halobacteriales</taxon>
        <taxon>Haloferacaceae</taxon>
        <taxon>Haloferax</taxon>
    </lineage>
</organism>
<keyword evidence="1" id="KW-1133">Transmembrane helix</keyword>
<sequence>MVPSTRHLRGITLVLSLSVALAAGFALFSPRPLEGTHLTAVFVLSVCLGVASLWMLAAETGGTA</sequence>
<evidence type="ECO:0000313" key="2">
    <source>
        <dbReference type="EMBL" id="KTG30535.1"/>
    </source>
</evidence>
<evidence type="ECO:0000313" key="3">
    <source>
        <dbReference type="Proteomes" id="UP000053157"/>
    </source>
</evidence>
<name>A0A0W1SVP6_9EURY</name>
<accession>A0A0W1SVP6</accession>
<keyword evidence="1" id="KW-0812">Transmembrane</keyword>
<proteinExistence type="predicted"/>
<dbReference type="RefSeq" id="WP_058570942.1">
    <property type="nucleotide sequence ID" value="NZ_LOPV01000042.1"/>
</dbReference>